<accession>A0ABV5PHG9</accession>
<sequence>MGSLRNPVGPLPSSIYWRRRAVGLSLLVLLVVLVLWIVLSGGGDDDKNGKGAGGPSPAASITPGPSATGPVVPGEPGGRDPGDANGGTDGGSTGSGSGSAGSGSGSAGSGSGSAGSGAGTAGAGSASGSGGTGASGAGGPGQQVPANSALPNCASDAVELTLSAVKVQVPVDEPAKFTLTAKNTSSAACKVDLGPAGAVVTVKNDASEKVWSSKDCVKGARNVFFQLPPKGQASQVVSWDRKPSDAARCDVPAGGPVAPGTYVVELAGAKFPASISLQKD</sequence>
<dbReference type="Proteomes" id="UP001589718">
    <property type="component" value="Unassembled WGS sequence"/>
</dbReference>
<keyword evidence="4" id="KW-1185">Reference proteome</keyword>
<dbReference type="RefSeq" id="WP_345220167.1">
    <property type="nucleotide sequence ID" value="NZ_BAAAXE010000013.1"/>
</dbReference>
<feature type="transmembrane region" description="Helical" evidence="2">
    <location>
        <begin position="21"/>
        <end position="39"/>
    </location>
</feature>
<evidence type="ECO:0000256" key="1">
    <source>
        <dbReference type="SAM" id="MobiDB-lite"/>
    </source>
</evidence>
<proteinExistence type="predicted"/>
<keyword evidence="2" id="KW-0812">Transmembrane</keyword>
<dbReference type="EMBL" id="JBHMCR010000013">
    <property type="protein sequence ID" value="MFB9522651.1"/>
    <property type="molecule type" value="Genomic_DNA"/>
</dbReference>
<protein>
    <submittedName>
        <fullName evidence="3">Uncharacterized protein</fullName>
    </submittedName>
</protein>
<name>A0ABV5PHG9_STRCM</name>
<evidence type="ECO:0000313" key="4">
    <source>
        <dbReference type="Proteomes" id="UP001589718"/>
    </source>
</evidence>
<keyword evidence="2" id="KW-1133">Transmembrane helix</keyword>
<evidence type="ECO:0000313" key="3">
    <source>
        <dbReference type="EMBL" id="MFB9522651.1"/>
    </source>
</evidence>
<feature type="compositionally biased region" description="Low complexity" evidence="1">
    <location>
        <begin position="55"/>
        <end position="68"/>
    </location>
</feature>
<comment type="caution">
    <text evidence="3">The sequence shown here is derived from an EMBL/GenBank/DDBJ whole genome shotgun (WGS) entry which is preliminary data.</text>
</comment>
<feature type="region of interest" description="Disordered" evidence="1">
    <location>
        <begin position="44"/>
        <end position="148"/>
    </location>
</feature>
<organism evidence="3 4">
    <name type="scientific">Streptomyces cremeus</name>
    <dbReference type="NCBI Taxonomy" id="66881"/>
    <lineage>
        <taxon>Bacteria</taxon>
        <taxon>Bacillati</taxon>
        <taxon>Actinomycetota</taxon>
        <taxon>Actinomycetes</taxon>
        <taxon>Kitasatosporales</taxon>
        <taxon>Streptomycetaceae</taxon>
        <taxon>Streptomyces</taxon>
    </lineage>
</organism>
<evidence type="ECO:0000256" key="2">
    <source>
        <dbReference type="SAM" id="Phobius"/>
    </source>
</evidence>
<feature type="compositionally biased region" description="Gly residues" evidence="1">
    <location>
        <begin position="84"/>
        <end position="141"/>
    </location>
</feature>
<reference evidence="3 4" key="1">
    <citation type="submission" date="2024-09" db="EMBL/GenBank/DDBJ databases">
        <authorList>
            <person name="Sun Q."/>
            <person name="Mori K."/>
        </authorList>
    </citation>
    <scope>NUCLEOTIDE SEQUENCE [LARGE SCALE GENOMIC DNA]</scope>
    <source>
        <strain evidence="3 4">JCM 4362</strain>
    </source>
</reference>
<keyword evidence="2" id="KW-0472">Membrane</keyword>
<gene>
    <name evidence="3" type="ORF">ACFFTU_22160</name>
</gene>